<dbReference type="HAMAP" id="MF_01208">
    <property type="entry name" value="PyrE"/>
    <property type="match status" value="1"/>
</dbReference>
<dbReference type="Proteomes" id="UP000744438">
    <property type="component" value="Unassembled WGS sequence"/>
</dbReference>
<evidence type="ECO:0000256" key="8">
    <source>
        <dbReference type="ARBA" id="ARBA00022975"/>
    </source>
</evidence>
<evidence type="ECO:0000256" key="2">
    <source>
        <dbReference type="ARBA" id="ARBA00004889"/>
    </source>
</evidence>
<dbReference type="EMBL" id="JADHQC010000004">
    <property type="protein sequence ID" value="MBL6811543.1"/>
    <property type="molecule type" value="Genomic_DNA"/>
</dbReference>
<evidence type="ECO:0000259" key="10">
    <source>
        <dbReference type="Pfam" id="PF00156"/>
    </source>
</evidence>
<feature type="binding site" evidence="9">
    <location>
        <position position="105"/>
    </location>
    <ligand>
        <name>5-phospho-alpha-D-ribose 1-diphosphate</name>
        <dbReference type="ChEBI" id="CHEBI:58017"/>
        <note>ligand shared between dimeric partners</note>
    </ligand>
</feature>
<feature type="binding site" evidence="9">
    <location>
        <begin position="40"/>
        <end position="41"/>
    </location>
    <ligand>
        <name>orotate</name>
        <dbReference type="ChEBI" id="CHEBI:30839"/>
    </ligand>
</feature>
<evidence type="ECO:0000313" key="12">
    <source>
        <dbReference type="Proteomes" id="UP000744438"/>
    </source>
</evidence>
<dbReference type="GO" id="GO:0046132">
    <property type="term" value="P:pyrimidine ribonucleoside biosynthetic process"/>
    <property type="evidence" value="ECO:0007669"/>
    <property type="project" value="TreeGrafter"/>
</dbReference>
<evidence type="ECO:0000256" key="1">
    <source>
        <dbReference type="ARBA" id="ARBA00003769"/>
    </source>
</evidence>
<feature type="binding site" description="in other chain" evidence="9">
    <location>
        <begin position="78"/>
        <end position="79"/>
    </location>
    <ligand>
        <name>5-phospho-alpha-D-ribose 1-diphosphate</name>
        <dbReference type="ChEBI" id="CHEBI:58017"/>
        <note>ligand shared between dimeric partners</note>
    </ligand>
</feature>
<protein>
    <recommendedName>
        <fullName evidence="5 9">Orotate phosphoribosyltransferase</fullName>
        <shortName evidence="9">OPRT</shortName>
        <shortName evidence="9">OPRTase</shortName>
        <ecNumber evidence="5 9">2.4.2.10</ecNumber>
    </recommendedName>
</protein>
<gene>
    <name evidence="9 11" type="primary">pyrE</name>
    <name evidence="11" type="ORF">ISQ63_01510</name>
</gene>
<dbReference type="CDD" id="cd06223">
    <property type="entry name" value="PRTases_typeI"/>
    <property type="match status" value="1"/>
</dbReference>
<comment type="cofactor">
    <cofactor evidence="9">
        <name>Mg(2+)</name>
        <dbReference type="ChEBI" id="CHEBI:18420"/>
    </cofactor>
</comment>
<dbReference type="InterPro" id="IPR029057">
    <property type="entry name" value="PRTase-like"/>
</dbReference>
<feature type="binding site" evidence="9">
    <location>
        <position position="162"/>
    </location>
    <ligand>
        <name>orotate</name>
        <dbReference type="ChEBI" id="CHEBI:30839"/>
    </ligand>
</feature>
<comment type="catalytic activity">
    <reaction evidence="9">
        <text>orotidine 5'-phosphate + diphosphate = orotate + 5-phospho-alpha-D-ribose 1-diphosphate</text>
        <dbReference type="Rhea" id="RHEA:10380"/>
        <dbReference type="ChEBI" id="CHEBI:30839"/>
        <dbReference type="ChEBI" id="CHEBI:33019"/>
        <dbReference type="ChEBI" id="CHEBI:57538"/>
        <dbReference type="ChEBI" id="CHEBI:58017"/>
        <dbReference type="EC" id="2.4.2.10"/>
    </reaction>
</comment>
<evidence type="ECO:0000256" key="7">
    <source>
        <dbReference type="ARBA" id="ARBA00022679"/>
    </source>
</evidence>
<dbReference type="Gene3D" id="3.40.50.2020">
    <property type="match status" value="1"/>
</dbReference>
<dbReference type="InterPro" id="IPR023031">
    <property type="entry name" value="OPRT"/>
</dbReference>
<keyword evidence="8 9" id="KW-0665">Pyrimidine biosynthesis</keyword>
<dbReference type="InterPro" id="IPR004467">
    <property type="entry name" value="Or_phspho_trans_dom"/>
</dbReference>
<dbReference type="NCBIfam" id="TIGR00336">
    <property type="entry name" value="pyrE"/>
    <property type="match status" value="1"/>
</dbReference>
<dbReference type="GO" id="GO:0006207">
    <property type="term" value="P:'de novo' pyrimidine nucleobase biosynthetic process"/>
    <property type="evidence" value="ECO:0007669"/>
    <property type="project" value="TreeGrafter"/>
</dbReference>
<keyword evidence="7 9" id="KW-0808">Transferase</keyword>
<name>A0A937I488_9GAMM</name>
<dbReference type="SUPFAM" id="SSF53271">
    <property type="entry name" value="PRTase-like"/>
    <property type="match status" value="1"/>
</dbReference>
<proteinExistence type="inferred from homology"/>
<dbReference type="InterPro" id="IPR000836">
    <property type="entry name" value="PRTase_dom"/>
</dbReference>
<comment type="pathway">
    <text evidence="2 9">Pyrimidine metabolism; UMP biosynthesis via de novo pathway; UMP from orotate: step 1/2.</text>
</comment>
<comment type="similarity">
    <text evidence="3 9">Belongs to the purine/pyrimidine phosphoribosyltransferase family. PyrE subfamily.</text>
</comment>
<keyword evidence="9" id="KW-0460">Magnesium</keyword>
<dbReference type="PANTHER" id="PTHR46683">
    <property type="entry name" value="OROTATE PHOSPHORIBOSYLTRANSFERASE 1-RELATED"/>
    <property type="match status" value="1"/>
</dbReference>
<feature type="binding site" description="in other chain" evidence="9">
    <location>
        <position position="32"/>
    </location>
    <ligand>
        <name>5-phospho-alpha-D-ribose 1-diphosphate</name>
        <dbReference type="ChEBI" id="CHEBI:58017"/>
        <note>ligand shared between dimeric partners</note>
    </ligand>
</feature>
<reference evidence="11" key="1">
    <citation type="submission" date="2020-10" db="EMBL/GenBank/DDBJ databases">
        <title>Microbiome of the Black Sea water column analyzed by genome centric metagenomics.</title>
        <authorList>
            <person name="Cabello-Yeves P.J."/>
            <person name="Callieri C."/>
            <person name="Picazo A."/>
            <person name="Mehrshad M."/>
            <person name="Haro-Moreno J.M."/>
            <person name="Roda-Garcia J."/>
            <person name="Dzembekova N."/>
            <person name="Slabakova V."/>
            <person name="Slabakova N."/>
            <person name="Moncheva S."/>
            <person name="Rodriguez-Valera F."/>
        </authorList>
    </citation>
    <scope>NUCLEOTIDE SEQUENCE</scope>
    <source>
        <strain evidence="11">BS307-5m-G49</strain>
    </source>
</reference>
<dbReference type="Pfam" id="PF00156">
    <property type="entry name" value="Pribosyltran"/>
    <property type="match status" value="1"/>
</dbReference>
<dbReference type="GO" id="GO:0044205">
    <property type="term" value="P:'de novo' UMP biosynthetic process"/>
    <property type="evidence" value="ECO:0007669"/>
    <property type="project" value="UniProtKB-UniRule"/>
</dbReference>
<evidence type="ECO:0000256" key="5">
    <source>
        <dbReference type="ARBA" id="ARBA00011971"/>
    </source>
</evidence>
<evidence type="ECO:0000256" key="4">
    <source>
        <dbReference type="ARBA" id="ARBA00011738"/>
    </source>
</evidence>
<evidence type="ECO:0000256" key="9">
    <source>
        <dbReference type="HAMAP-Rule" id="MF_01208"/>
    </source>
</evidence>
<accession>A0A937I488</accession>
<organism evidence="11 12">
    <name type="scientific">SAR86 cluster bacterium</name>
    <dbReference type="NCBI Taxonomy" id="2030880"/>
    <lineage>
        <taxon>Bacteria</taxon>
        <taxon>Pseudomonadati</taxon>
        <taxon>Pseudomonadota</taxon>
        <taxon>Gammaproteobacteria</taxon>
        <taxon>SAR86 cluster</taxon>
    </lineage>
</organism>
<feature type="binding site" evidence="9">
    <location>
        <position position="109"/>
    </location>
    <ligand>
        <name>5-phospho-alpha-D-ribose 1-diphosphate</name>
        <dbReference type="ChEBI" id="CHEBI:58017"/>
        <note>ligand shared between dimeric partners</note>
    </ligand>
</feature>
<feature type="binding site" evidence="9">
    <location>
        <position position="134"/>
    </location>
    <ligand>
        <name>orotate</name>
        <dbReference type="ChEBI" id="CHEBI:30839"/>
    </ligand>
</feature>
<dbReference type="GO" id="GO:0004588">
    <property type="term" value="F:orotate phosphoribosyltransferase activity"/>
    <property type="evidence" value="ECO:0007669"/>
    <property type="project" value="UniProtKB-UniRule"/>
</dbReference>
<comment type="subunit">
    <text evidence="4 9">Homodimer.</text>
</comment>
<evidence type="ECO:0000313" key="11">
    <source>
        <dbReference type="EMBL" id="MBL6811543.1"/>
    </source>
</evidence>
<feature type="binding site" evidence="9">
    <location>
        <position position="111"/>
    </location>
    <ligand>
        <name>5-phospho-alpha-D-ribose 1-diphosphate</name>
        <dbReference type="ChEBI" id="CHEBI:58017"/>
        <note>ligand shared between dimeric partners</note>
    </ligand>
</feature>
<evidence type="ECO:0000256" key="3">
    <source>
        <dbReference type="ARBA" id="ARBA00006340"/>
    </source>
</evidence>
<sequence length="194" mass="21637">MIKYGNVETNMQDFLDKAIELEALKFGSFKLKSGLESDYFFNIAAFFDSESLSFLADCYVSKILDLKIDFDLFFGPAYKGIPLASVVATKYFEATKKIIPLAFDRKEEKSHGEGGIIMGNLEGKKALLIDDVLTAGTAIKNSIEIIENNRGTFAGALVALDREEPYDSDKTFQEFYAEQGIKIHSIAKISELKK</sequence>
<comment type="caution">
    <text evidence="11">The sequence shown here is derived from an EMBL/GenBank/DDBJ whole genome shotgun (WGS) entry which is preliminary data.</text>
</comment>
<evidence type="ECO:0000256" key="6">
    <source>
        <dbReference type="ARBA" id="ARBA00022676"/>
    </source>
</evidence>
<comment type="function">
    <text evidence="1 9">Catalyzes the transfer of a ribosyl phosphate group from 5-phosphoribose 1-diphosphate to orotate, leading to the formation of orotidine monophosphate (OMP).</text>
</comment>
<dbReference type="EC" id="2.4.2.10" evidence="5 9"/>
<dbReference type="GO" id="GO:0005737">
    <property type="term" value="C:cytoplasm"/>
    <property type="evidence" value="ECO:0007669"/>
    <property type="project" value="TreeGrafter"/>
</dbReference>
<dbReference type="GO" id="GO:0000287">
    <property type="term" value="F:magnesium ion binding"/>
    <property type="evidence" value="ECO:0007669"/>
    <property type="project" value="UniProtKB-UniRule"/>
</dbReference>
<dbReference type="PANTHER" id="PTHR46683:SF1">
    <property type="entry name" value="OROTATE PHOSPHORIBOSYLTRANSFERASE 1-RELATED"/>
    <property type="match status" value="1"/>
</dbReference>
<feature type="domain" description="Phosphoribosyltransferase" evidence="10">
    <location>
        <begin position="64"/>
        <end position="169"/>
    </location>
</feature>
<keyword evidence="6 9" id="KW-0328">Glycosyltransferase</keyword>
<feature type="binding site" description="in other chain" evidence="9">
    <location>
        <begin position="130"/>
        <end position="138"/>
    </location>
    <ligand>
        <name>5-phospho-alpha-D-ribose 1-diphosphate</name>
        <dbReference type="ChEBI" id="CHEBI:58017"/>
        <note>ligand shared between dimeric partners</note>
    </ligand>
</feature>
<feature type="binding site" description="in other chain" evidence="9">
    <location>
        <position position="106"/>
    </location>
    <ligand>
        <name>5-phospho-alpha-D-ribose 1-diphosphate</name>
        <dbReference type="ChEBI" id="CHEBI:58017"/>
        <note>ligand shared between dimeric partners</note>
    </ligand>
</feature>
<dbReference type="AlphaFoldDB" id="A0A937I488"/>